<accession>A0AA49Q788</accession>
<dbReference type="NCBIfam" id="TIGR00738">
    <property type="entry name" value="rrf2_super"/>
    <property type="match status" value="1"/>
</dbReference>
<dbReference type="GO" id="GO:0003700">
    <property type="term" value="F:DNA-binding transcription factor activity"/>
    <property type="evidence" value="ECO:0007669"/>
    <property type="project" value="TreeGrafter"/>
</dbReference>
<dbReference type="Gene3D" id="1.10.10.10">
    <property type="entry name" value="Winged helix-like DNA-binding domain superfamily/Winged helix DNA-binding domain"/>
    <property type="match status" value="1"/>
</dbReference>
<dbReference type="GO" id="GO:0005829">
    <property type="term" value="C:cytosol"/>
    <property type="evidence" value="ECO:0007669"/>
    <property type="project" value="TreeGrafter"/>
</dbReference>
<name>A0AA49JV40_9BACT</name>
<proteinExistence type="predicted"/>
<dbReference type="AlphaFoldDB" id="A0AA49JV40"/>
<gene>
    <name evidence="1" type="ORF">Strain138_001852</name>
    <name evidence="2" type="ORF">Strain318_001851</name>
</gene>
<dbReference type="PROSITE" id="PS01332">
    <property type="entry name" value="HTH_RRF2_1"/>
    <property type="match status" value="1"/>
</dbReference>
<dbReference type="SUPFAM" id="SSF46785">
    <property type="entry name" value="Winged helix' DNA-binding domain"/>
    <property type="match status" value="1"/>
</dbReference>
<evidence type="ECO:0000313" key="1">
    <source>
        <dbReference type="EMBL" id="WKW12556.1"/>
    </source>
</evidence>
<dbReference type="InterPro" id="IPR000944">
    <property type="entry name" value="Tscrpt_reg_Rrf2"/>
</dbReference>
<reference evidence="1" key="1">
    <citation type="submission" date="2023-07" db="EMBL/GenBank/DDBJ databases">
        <authorList>
            <person name="Haufschild T."/>
            <person name="Kallscheuer N."/>
            <person name="Hammer J."/>
            <person name="Kohn T."/>
            <person name="Kabuu M."/>
            <person name="Jogler M."/>
            <person name="Wohfarth N."/>
            <person name="Heuer A."/>
            <person name="Rohde M."/>
            <person name="van Teeseling M.C.F."/>
            <person name="Jogler C."/>
        </authorList>
    </citation>
    <scope>NUCLEOTIDE SEQUENCE</scope>
    <source>
        <strain evidence="1">Strain 138</strain>
        <strain evidence="2">Strain 318</strain>
    </source>
</reference>
<dbReference type="PANTHER" id="PTHR33221:SF15">
    <property type="entry name" value="HTH-TYPE TRANSCRIPTIONAL REGULATOR YWGB-RELATED"/>
    <property type="match status" value="1"/>
</dbReference>
<dbReference type="EMBL" id="CP130613">
    <property type="protein sequence ID" value="WKW15463.1"/>
    <property type="molecule type" value="Genomic_DNA"/>
</dbReference>
<dbReference type="PROSITE" id="PS51197">
    <property type="entry name" value="HTH_RRF2_2"/>
    <property type="match status" value="1"/>
</dbReference>
<dbReference type="InterPro" id="IPR030489">
    <property type="entry name" value="TR_Rrf2-type_CS"/>
</dbReference>
<dbReference type="Proteomes" id="UP001229955">
    <property type="component" value="Chromosome"/>
</dbReference>
<dbReference type="RefSeq" id="WP_367885435.1">
    <property type="nucleotide sequence ID" value="NZ_CP130612.1"/>
</dbReference>
<accession>A0AA49JV40</accession>
<sequence length="151" mass="16794">MRITTWAEYGVICALHLARRTDEGPVTGRDVAAKERLPGDYVEQILLRLRRAGIVQSTRGAKGGYALARPASEITVREIIAAAELVTFDLHCETHPLDSERCANSCDCSIRPVWVMLQKRIDEVLDSVRLSDLLFAEPEVRQKVGLPVLQA</sequence>
<keyword evidence="3" id="KW-1185">Reference proteome</keyword>
<organism evidence="1">
    <name type="scientific">Pseudogemmatithrix spongiicola</name>
    <dbReference type="NCBI Taxonomy" id="3062599"/>
    <lineage>
        <taxon>Bacteria</taxon>
        <taxon>Pseudomonadati</taxon>
        <taxon>Gemmatimonadota</taxon>
        <taxon>Gemmatimonadia</taxon>
        <taxon>Gemmatimonadales</taxon>
        <taxon>Gemmatimonadaceae</taxon>
        <taxon>Pseudogemmatithrix</taxon>
    </lineage>
</organism>
<dbReference type="PANTHER" id="PTHR33221">
    <property type="entry name" value="WINGED HELIX-TURN-HELIX TRANSCRIPTIONAL REGULATOR, RRF2 FAMILY"/>
    <property type="match status" value="1"/>
</dbReference>
<dbReference type="KEGG" id="pspc:Strain318_001851"/>
<dbReference type="Pfam" id="PF02082">
    <property type="entry name" value="Rrf2"/>
    <property type="match status" value="1"/>
</dbReference>
<dbReference type="InterPro" id="IPR036390">
    <property type="entry name" value="WH_DNA-bd_sf"/>
</dbReference>
<protein>
    <submittedName>
        <fullName evidence="1">Rrf2 family transcriptional regulator</fullName>
    </submittedName>
</protein>
<evidence type="ECO:0000313" key="3">
    <source>
        <dbReference type="Proteomes" id="UP001229955"/>
    </source>
</evidence>
<dbReference type="EMBL" id="CP130612">
    <property type="protein sequence ID" value="WKW12556.1"/>
    <property type="molecule type" value="Genomic_DNA"/>
</dbReference>
<evidence type="ECO:0000313" key="2">
    <source>
        <dbReference type="EMBL" id="WKW15463.1"/>
    </source>
</evidence>
<dbReference type="InterPro" id="IPR036388">
    <property type="entry name" value="WH-like_DNA-bd_sf"/>
</dbReference>